<feature type="compositionally biased region" description="Polar residues" evidence="2">
    <location>
        <begin position="96"/>
        <end position="105"/>
    </location>
</feature>
<comment type="caution">
    <text evidence="3">The sequence shown here is derived from an EMBL/GenBank/DDBJ whole genome shotgun (WGS) entry which is preliminary data.</text>
</comment>
<evidence type="ECO:0000313" key="3">
    <source>
        <dbReference type="EMBL" id="KAF5185381.1"/>
    </source>
</evidence>
<dbReference type="EMBL" id="JABWDY010030768">
    <property type="protein sequence ID" value="KAF5185381.1"/>
    <property type="molecule type" value="Genomic_DNA"/>
</dbReference>
<feature type="coiled-coil region" evidence="1">
    <location>
        <begin position="245"/>
        <end position="279"/>
    </location>
</feature>
<evidence type="ECO:0000256" key="1">
    <source>
        <dbReference type="SAM" id="Coils"/>
    </source>
</evidence>
<accession>A0A7J6VKV1</accession>
<keyword evidence="4" id="KW-1185">Reference proteome</keyword>
<evidence type="ECO:0000256" key="2">
    <source>
        <dbReference type="SAM" id="MobiDB-lite"/>
    </source>
</evidence>
<dbReference type="Proteomes" id="UP000554482">
    <property type="component" value="Unassembled WGS sequence"/>
</dbReference>
<proteinExistence type="predicted"/>
<organism evidence="3 4">
    <name type="scientific">Thalictrum thalictroides</name>
    <name type="common">Rue-anemone</name>
    <name type="synonym">Anemone thalictroides</name>
    <dbReference type="NCBI Taxonomy" id="46969"/>
    <lineage>
        <taxon>Eukaryota</taxon>
        <taxon>Viridiplantae</taxon>
        <taxon>Streptophyta</taxon>
        <taxon>Embryophyta</taxon>
        <taxon>Tracheophyta</taxon>
        <taxon>Spermatophyta</taxon>
        <taxon>Magnoliopsida</taxon>
        <taxon>Ranunculales</taxon>
        <taxon>Ranunculaceae</taxon>
        <taxon>Thalictroideae</taxon>
        <taxon>Thalictrum</taxon>
    </lineage>
</organism>
<evidence type="ECO:0000313" key="4">
    <source>
        <dbReference type="Proteomes" id="UP000554482"/>
    </source>
</evidence>
<sequence length="281" mass="30749">MPSDMGKGTGQQSTAAPGTGRGVGSSAHEAANKKGGARQLVQAEEKSSEKNSCQEMELGEINCSQQQQGAAATFQGKCLGSSQGKCPVNGEKEQQRPGTSSWRKQLQSILQSEKGTGMGKNNVGTQQFCAEGNAQASEAVWSSNIVGGPTPRAEGNKMGKRMIMRGGKEKLTEIFGNNKLIDEVQTIIANDKANGPRILEVNMRDLFEETEKWKKVVDDYLNKFLDEKRRTDSEMVNSIPLELPVQRLSERLEGMHEIHDDLAEEHKTKLSELKKLRDTSA</sequence>
<protein>
    <submittedName>
        <fullName evidence="3">Uncharacterized protein</fullName>
    </submittedName>
</protein>
<reference evidence="3 4" key="1">
    <citation type="submission" date="2020-06" db="EMBL/GenBank/DDBJ databases">
        <title>Transcriptomic and genomic resources for Thalictrum thalictroides and T. hernandezii: Facilitating candidate gene discovery in an emerging model plant lineage.</title>
        <authorList>
            <person name="Arias T."/>
            <person name="Riano-Pachon D.M."/>
            <person name="Di Stilio V.S."/>
        </authorList>
    </citation>
    <scope>NUCLEOTIDE SEQUENCE [LARGE SCALE GENOMIC DNA]</scope>
    <source>
        <strain evidence="4">cv. WT478/WT964</strain>
        <tissue evidence="3">Leaves</tissue>
    </source>
</reference>
<name>A0A7J6VKV1_THATH</name>
<feature type="region of interest" description="Disordered" evidence="2">
    <location>
        <begin position="1"/>
        <end position="53"/>
    </location>
</feature>
<keyword evidence="1" id="KW-0175">Coiled coil</keyword>
<feature type="region of interest" description="Disordered" evidence="2">
    <location>
        <begin position="82"/>
        <end position="105"/>
    </location>
</feature>
<gene>
    <name evidence="3" type="ORF">FRX31_025035</name>
</gene>
<dbReference type="AlphaFoldDB" id="A0A7J6VKV1"/>